<dbReference type="Pfam" id="PF22917">
    <property type="entry name" value="PRISE"/>
    <property type="match status" value="1"/>
</dbReference>
<dbReference type="InterPro" id="IPR055222">
    <property type="entry name" value="PRISE-like_Rossmann-fold"/>
</dbReference>
<dbReference type="OrthoDB" id="1731983at2759"/>
<organism evidence="2 3">
    <name type="scientific">Thalictrum thalictroides</name>
    <name type="common">Rue-anemone</name>
    <name type="synonym">Anemone thalictroides</name>
    <dbReference type="NCBI Taxonomy" id="46969"/>
    <lineage>
        <taxon>Eukaryota</taxon>
        <taxon>Viridiplantae</taxon>
        <taxon>Streptophyta</taxon>
        <taxon>Embryophyta</taxon>
        <taxon>Tracheophyta</taxon>
        <taxon>Spermatophyta</taxon>
        <taxon>Magnoliopsida</taxon>
        <taxon>Ranunculales</taxon>
        <taxon>Ranunculaceae</taxon>
        <taxon>Thalictroideae</taxon>
        <taxon>Thalictrum</taxon>
    </lineage>
</organism>
<dbReference type="InterPro" id="IPR036291">
    <property type="entry name" value="NAD(P)-bd_dom_sf"/>
</dbReference>
<proteinExistence type="predicted"/>
<feature type="domain" description="PRISE-like Rossmann-fold" evidence="1">
    <location>
        <begin position="80"/>
        <end position="378"/>
    </location>
</feature>
<evidence type="ECO:0000259" key="1">
    <source>
        <dbReference type="Pfam" id="PF22917"/>
    </source>
</evidence>
<protein>
    <submittedName>
        <fullName evidence="2">Delta-4,5-steroid 5-beta-reductase</fullName>
    </submittedName>
</protein>
<dbReference type="Proteomes" id="UP000554482">
    <property type="component" value="Unassembled WGS sequence"/>
</dbReference>
<gene>
    <name evidence="2" type="ORF">FRX31_003432</name>
</gene>
<evidence type="ECO:0000313" key="3">
    <source>
        <dbReference type="Proteomes" id="UP000554482"/>
    </source>
</evidence>
<accession>A0A7J6XBG5</accession>
<dbReference type="CDD" id="cd08948">
    <property type="entry name" value="5beta-POR_like_SDR_a"/>
    <property type="match status" value="1"/>
</dbReference>
<dbReference type="PANTHER" id="PTHR32487">
    <property type="entry name" value="3-OXO-DELTA(4,5)-STEROID 5-BETA-REDUCTASE"/>
    <property type="match status" value="1"/>
</dbReference>
<reference evidence="2 3" key="1">
    <citation type="submission" date="2020-06" db="EMBL/GenBank/DDBJ databases">
        <title>Transcriptomic and genomic resources for Thalictrum thalictroides and T. hernandezii: Facilitating candidate gene discovery in an emerging model plant lineage.</title>
        <authorList>
            <person name="Arias T."/>
            <person name="Riano-Pachon D.M."/>
            <person name="Di Stilio V.S."/>
        </authorList>
    </citation>
    <scope>NUCLEOTIDE SEQUENCE [LARGE SCALE GENOMIC DNA]</scope>
    <source>
        <strain evidence="3">cv. WT478/WT964</strain>
        <tissue evidence="2">Leaves</tissue>
    </source>
</reference>
<name>A0A7J6XBG5_THATH</name>
<dbReference type="Gene3D" id="3.40.50.720">
    <property type="entry name" value="NAD(P)-binding Rossmann-like Domain"/>
    <property type="match status" value="1"/>
</dbReference>
<dbReference type="AlphaFoldDB" id="A0A7J6XBG5"/>
<dbReference type="SUPFAM" id="SSF51735">
    <property type="entry name" value="NAD(P)-binding Rossmann-fold domains"/>
    <property type="match status" value="1"/>
</dbReference>
<evidence type="ECO:0000313" key="2">
    <source>
        <dbReference type="EMBL" id="KAF5206979.1"/>
    </source>
</evidence>
<dbReference type="PANTHER" id="PTHR32487:SF13">
    <property type="entry name" value="LOW QUALITY PROTEIN: IRIDOID SYNTHASE-LIKE"/>
    <property type="match status" value="1"/>
</dbReference>
<sequence length="380" mass="42947">MESQTQNKSVALIVGVTGMVGISLAEALNNPTTLGSPWKVYGVARRPKPTWFPSSSLHRYISLDVCNLDETYHHLSSISNEVTHVFWVALHAGETEEINVSVNSLMLNNVLKVLTLSPTSPLKHVALQTGTKHYMGPIEGVIPANQIVPAVDPPFHEESARLPGPNFYYALEDILISYTPKFTWSVHRSSIIIGASSRTIYNTLLTLAVYATICRYEGTPFRYPGSRFTWEHFCDMVDSGLLADQQIWASVLSDKAKNQAFNCSNGDVFMWKNLWKFLCDEVFDVKYEPLDDEIEFDFVGEMKKKGSVWDEIVEKNGLEKTKIEEITCPGALKAVLSFGFQHVCSMSKSREYGFFGYVDTYKSIRMWVDRLREMKIIPTI</sequence>
<keyword evidence="3" id="KW-1185">Reference proteome</keyword>
<dbReference type="EMBL" id="JABWDY010001998">
    <property type="protein sequence ID" value="KAF5206979.1"/>
    <property type="molecule type" value="Genomic_DNA"/>
</dbReference>
<dbReference type="GO" id="GO:0016627">
    <property type="term" value="F:oxidoreductase activity, acting on the CH-CH group of donors"/>
    <property type="evidence" value="ECO:0007669"/>
    <property type="project" value="UniProtKB-ARBA"/>
</dbReference>
<comment type="caution">
    <text evidence="2">The sequence shown here is derived from an EMBL/GenBank/DDBJ whole genome shotgun (WGS) entry which is preliminary data.</text>
</comment>